<organism evidence="1 2">
    <name type="scientific">Filimonas zeae</name>
    <dbReference type="NCBI Taxonomy" id="1737353"/>
    <lineage>
        <taxon>Bacteria</taxon>
        <taxon>Pseudomonadati</taxon>
        <taxon>Bacteroidota</taxon>
        <taxon>Chitinophagia</taxon>
        <taxon>Chitinophagales</taxon>
        <taxon>Chitinophagaceae</taxon>
        <taxon>Filimonas</taxon>
    </lineage>
</organism>
<accession>A0A917ISU0</accession>
<reference evidence="1" key="2">
    <citation type="submission" date="2020-09" db="EMBL/GenBank/DDBJ databases">
        <authorList>
            <person name="Sun Q."/>
            <person name="Zhou Y."/>
        </authorList>
    </citation>
    <scope>NUCLEOTIDE SEQUENCE</scope>
    <source>
        <strain evidence="1">CGMCC 1.15290</strain>
    </source>
</reference>
<dbReference type="Proteomes" id="UP000627292">
    <property type="component" value="Unassembled WGS sequence"/>
</dbReference>
<proteinExistence type="predicted"/>
<comment type="caution">
    <text evidence="1">The sequence shown here is derived from an EMBL/GenBank/DDBJ whole genome shotgun (WGS) entry which is preliminary data.</text>
</comment>
<evidence type="ECO:0000313" key="2">
    <source>
        <dbReference type="Proteomes" id="UP000627292"/>
    </source>
</evidence>
<dbReference type="AlphaFoldDB" id="A0A917ISU0"/>
<keyword evidence="2" id="KW-1185">Reference proteome</keyword>
<dbReference type="RefSeq" id="WP_188951071.1">
    <property type="nucleotide sequence ID" value="NZ_BMIB01000001.1"/>
</dbReference>
<reference evidence="1" key="1">
    <citation type="journal article" date="2014" name="Int. J. Syst. Evol. Microbiol.">
        <title>Complete genome sequence of Corynebacterium casei LMG S-19264T (=DSM 44701T), isolated from a smear-ripened cheese.</title>
        <authorList>
            <consortium name="US DOE Joint Genome Institute (JGI-PGF)"/>
            <person name="Walter F."/>
            <person name="Albersmeier A."/>
            <person name="Kalinowski J."/>
            <person name="Ruckert C."/>
        </authorList>
    </citation>
    <scope>NUCLEOTIDE SEQUENCE</scope>
    <source>
        <strain evidence="1">CGMCC 1.15290</strain>
    </source>
</reference>
<dbReference type="EMBL" id="BMIB01000001">
    <property type="protein sequence ID" value="GGH62280.1"/>
    <property type="molecule type" value="Genomic_DNA"/>
</dbReference>
<gene>
    <name evidence="1" type="ORF">GCM10011379_12110</name>
</gene>
<name>A0A917ISU0_9BACT</name>
<sequence>MLLKLRSAFVLAFVLFFCAGCSKGIEVEETARINFRVAAVTAEPMSFQFSLNGNIDRLLTPSISNLIVPVTVPYRDSITIPVKIEQLPLQRAVANINFKPEAGKKVTHLLTVFQAKAGNVPFLVLPDSVSLPGLGYTKLQFTYSDEAWPERIKVRLYTSASSAVSDSCMIHKYQFSNWATVVYKRLVDVYYDVTDVSTDEILVSRRFAPLTFNSMSEDYNIYQLAKSGETVSFTALY</sequence>
<evidence type="ECO:0000313" key="1">
    <source>
        <dbReference type="EMBL" id="GGH62280.1"/>
    </source>
</evidence>
<protein>
    <submittedName>
        <fullName evidence="1">Uncharacterized protein</fullName>
    </submittedName>
</protein>